<organism evidence="3 4">
    <name type="scientific">Marinithermus hydrothermalis (strain DSM 14884 / JCM 11576 / T1)</name>
    <dbReference type="NCBI Taxonomy" id="869210"/>
    <lineage>
        <taxon>Bacteria</taxon>
        <taxon>Thermotogati</taxon>
        <taxon>Deinococcota</taxon>
        <taxon>Deinococci</taxon>
        <taxon>Thermales</taxon>
        <taxon>Thermaceae</taxon>
        <taxon>Marinithermus</taxon>
    </lineage>
</organism>
<dbReference type="HOGENOM" id="CLU_1018653_0_0_0"/>
<keyword evidence="1" id="KW-1133">Transmembrane helix</keyword>
<name>F2NKE6_MARHT</name>
<evidence type="ECO:0000313" key="3">
    <source>
        <dbReference type="EMBL" id="AEB12395.1"/>
    </source>
</evidence>
<sequence>MRPSHWTYWNNADLVFALLVALIAEVIALGFPEAYSPFRVIVGGALVLFVPGYVLMVALFPRHHDLNGAERLAVSLGLSAALVPMAGLILNYTPAGIRLESLTMALSLLAALGALAAYLRRARIPEEERFVFLKDPQLTRGALFGAVGIALIVGATYLTRPETRFTAFYLLGENERMENYPTHLRPGESFTVTVVVENREGQRMAYRIRAPFDPETPPIEVPPLPPGASWRQTLTLKAPSTLGVTPLVLELYRAGDVEAYREIHLFVSIRQEGAAPAPSLYLRGVYV</sequence>
<feature type="transmembrane region" description="Helical" evidence="1">
    <location>
        <begin position="72"/>
        <end position="90"/>
    </location>
</feature>
<dbReference type="Pfam" id="PF07760">
    <property type="entry name" value="DUF1616"/>
    <property type="match status" value="1"/>
</dbReference>
<keyword evidence="4" id="KW-1185">Reference proteome</keyword>
<keyword evidence="1" id="KW-0812">Transmembrane</keyword>
<feature type="transmembrane region" description="Helical" evidence="1">
    <location>
        <begin position="141"/>
        <end position="158"/>
    </location>
</feature>
<dbReference type="AlphaFoldDB" id="F2NKE6"/>
<dbReference type="eggNOG" id="COG4743">
    <property type="taxonomic scope" value="Bacteria"/>
</dbReference>
<evidence type="ECO:0000259" key="2">
    <source>
        <dbReference type="Pfam" id="PF07760"/>
    </source>
</evidence>
<dbReference type="Proteomes" id="UP000007030">
    <property type="component" value="Chromosome"/>
</dbReference>
<feature type="domain" description="DUF1616" evidence="2">
    <location>
        <begin position="19"/>
        <end position="213"/>
    </location>
</feature>
<dbReference type="KEGG" id="mhd:Marky_1660"/>
<feature type="transmembrane region" description="Helical" evidence="1">
    <location>
        <begin position="102"/>
        <end position="120"/>
    </location>
</feature>
<accession>F2NKE6</accession>
<gene>
    <name evidence="3" type="ordered locus">Marky_1660</name>
</gene>
<dbReference type="EMBL" id="CP002630">
    <property type="protein sequence ID" value="AEB12395.1"/>
    <property type="molecule type" value="Genomic_DNA"/>
</dbReference>
<keyword evidence="1" id="KW-0472">Membrane</keyword>
<protein>
    <recommendedName>
        <fullName evidence="2">DUF1616 domain-containing protein</fullName>
    </recommendedName>
</protein>
<dbReference type="InterPro" id="IPR011674">
    <property type="entry name" value="DUF1616"/>
</dbReference>
<dbReference type="STRING" id="869210.Marky_1660"/>
<feature type="transmembrane region" description="Helical" evidence="1">
    <location>
        <begin position="38"/>
        <end position="60"/>
    </location>
</feature>
<reference evidence="3 4" key="1">
    <citation type="journal article" date="2012" name="Stand. Genomic Sci.">
        <title>Complete genome sequence of the aerobic, heterotroph Marinithermus hydrothermalis type strain (T1(T)) from a deep-sea hydrothermal vent chimney.</title>
        <authorList>
            <person name="Copeland A."/>
            <person name="Gu W."/>
            <person name="Yasawong M."/>
            <person name="Lapidus A."/>
            <person name="Lucas S."/>
            <person name="Deshpande S."/>
            <person name="Pagani I."/>
            <person name="Tapia R."/>
            <person name="Cheng J.F."/>
            <person name="Goodwin L.A."/>
            <person name="Pitluck S."/>
            <person name="Liolios K."/>
            <person name="Ivanova N."/>
            <person name="Mavromatis K."/>
            <person name="Mikhailova N."/>
            <person name="Pati A."/>
            <person name="Chen A."/>
            <person name="Palaniappan K."/>
            <person name="Land M."/>
            <person name="Pan C."/>
            <person name="Brambilla E.M."/>
            <person name="Rohde M."/>
            <person name="Tindall B.J."/>
            <person name="Sikorski J."/>
            <person name="Goker M."/>
            <person name="Detter J.C."/>
            <person name="Bristow J."/>
            <person name="Eisen J.A."/>
            <person name="Markowitz V."/>
            <person name="Hugenholtz P."/>
            <person name="Kyrpides N.C."/>
            <person name="Klenk H.P."/>
            <person name="Woyke T."/>
        </authorList>
    </citation>
    <scope>NUCLEOTIDE SEQUENCE [LARGE SCALE GENOMIC DNA]</scope>
    <source>
        <strain evidence="4">DSM 14884 / JCM 11576 / T1</strain>
    </source>
</reference>
<evidence type="ECO:0000313" key="4">
    <source>
        <dbReference type="Proteomes" id="UP000007030"/>
    </source>
</evidence>
<evidence type="ECO:0000256" key="1">
    <source>
        <dbReference type="SAM" id="Phobius"/>
    </source>
</evidence>
<proteinExistence type="predicted"/>